<feature type="region of interest" description="Disordered" evidence="1">
    <location>
        <begin position="678"/>
        <end position="782"/>
    </location>
</feature>
<feature type="region of interest" description="Disordered" evidence="1">
    <location>
        <begin position="617"/>
        <end position="666"/>
    </location>
</feature>
<dbReference type="Proteomes" id="UP000031036">
    <property type="component" value="Unassembled WGS sequence"/>
</dbReference>
<feature type="compositionally biased region" description="Basic and acidic residues" evidence="1">
    <location>
        <begin position="288"/>
        <end position="307"/>
    </location>
</feature>
<feature type="domain" description="PDZ" evidence="2">
    <location>
        <begin position="822"/>
        <end position="902"/>
    </location>
</feature>
<dbReference type="AlphaFoldDB" id="A0A0B2UVH9"/>
<reference evidence="3 4" key="1">
    <citation type="submission" date="2014-11" db="EMBL/GenBank/DDBJ databases">
        <title>Genetic blueprint of the zoonotic pathogen Toxocara canis.</title>
        <authorList>
            <person name="Zhu X.-Q."/>
            <person name="Korhonen P.K."/>
            <person name="Cai H."/>
            <person name="Young N.D."/>
            <person name="Nejsum P."/>
            <person name="von Samson-Himmelstjerna G."/>
            <person name="Boag P.R."/>
            <person name="Tan P."/>
            <person name="Li Q."/>
            <person name="Min J."/>
            <person name="Yang Y."/>
            <person name="Wang X."/>
            <person name="Fang X."/>
            <person name="Hall R.S."/>
            <person name="Hofmann A."/>
            <person name="Sternberg P.W."/>
            <person name="Jex A.R."/>
            <person name="Gasser R.B."/>
        </authorList>
    </citation>
    <scope>NUCLEOTIDE SEQUENCE [LARGE SCALE GENOMIC DNA]</scope>
    <source>
        <strain evidence="3">PN_DK_2014</strain>
    </source>
</reference>
<dbReference type="InterPro" id="IPR051342">
    <property type="entry name" value="PDZ_scaffold"/>
</dbReference>
<dbReference type="Pfam" id="PF00595">
    <property type="entry name" value="PDZ"/>
    <property type="match status" value="3"/>
</dbReference>
<gene>
    <name evidence="3" type="primary">Mpdz</name>
    <name evidence="3" type="ORF">Tcan_14306</name>
</gene>
<dbReference type="STRING" id="6265.A0A0B2UVH9"/>
<feature type="compositionally biased region" description="Basic and acidic residues" evidence="1">
    <location>
        <begin position="634"/>
        <end position="649"/>
    </location>
</feature>
<feature type="compositionally biased region" description="Low complexity" evidence="1">
    <location>
        <begin position="710"/>
        <end position="719"/>
    </location>
</feature>
<feature type="domain" description="PDZ" evidence="2">
    <location>
        <begin position="345"/>
        <end position="408"/>
    </location>
</feature>
<evidence type="ECO:0000313" key="4">
    <source>
        <dbReference type="Proteomes" id="UP000031036"/>
    </source>
</evidence>
<dbReference type="PANTHER" id="PTHR19964">
    <property type="entry name" value="MULTIPLE PDZ DOMAIN PROTEIN"/>
    <property type="match status" value="1"/>
</dbReference>
<dbReference type="CDD" id="cd06671">
    <property type="entry name" value="PDZ7_MUPP1-PD6_PATJ-like"/>
    <property type="match status" value="1"/>
</dbReference>
<dbReference type="EMBL" id="JPKZ01003190">
    <property type="protein sequence ID" value="KHN72820.1"/>
    <property type="molecule type" value="Genomic_DNA"/>
</dbReference>
<comment type="caution">
    <text evidence="3">The sequence shown here is derived from an EMBL/GenBank/DDBJ whole genome shotgun (WGS) entry which is preliminary data.</text>
</comment>
<feature type="compositionally biased region" description="Basic and acidic residues" evidence="1">
    <location>
        <begin position="768"/>
        <end position="782"/>
    </location>
</feature>
<evidence type="ECO:0000313" key="3">
    <source>
        <dbReference type="EMBL" id="KHN72820.1"/>
    </source>
</evidence>
<feature type="domain" description="PDZ" evidence="2">
    <location>
        <begin position="515"/>
        <end position="611"/>
    </location>
</feature>
<sequence>MVGDYIVKINTEGLRNVTNSQARAILKRTNLIGTQCNVTYITASDAKLWKERFHHDAEYQSPVINRLSPKIFPKFYRSPYLDRKQRSPMDQQDSLDDDFPCSTQSVAPNETSSLQPQQSQQDEPLAAVIDESSLDQFACDLIEAILKDAFLELIVAGSIPDWIGRPPVPDKLESPLAERIEAAELRSSRLDQESVLSSEKHIEEQTVAVSGEPETIERGSHLPCERSKQSPVAIEVSQRVESSEEHSKSAASTSGVSATDLEAESDLQADSSKESSAAAEDTVVTSEGRSEEPIVSLKKEECEENKPSGEVSTPEMMAAAADKHTTDSQAQPRPNRSKFWGEARTVILHREPNQSFGISIVGGRVEVSQKGGLPGTGNTVSGIFIKSVLPNSPAGKSGMMNMGDRVISQDLFYMSLFKEYQSCSGVSATDLEAESDLQADSSKESSAAAEDTVVTSEGRSEEPIVSLKKEECEENKPSGEVSTPEMMAAAADKHTTDSQAQPRPNRSKFWGEARTVILHREPNQSFGISIVGGRVEVSQKGGLPGTGNTVSGIFIKSVLPNSPAGKSGMMNMGDRVISVNEHDLREATHEQAVHYIKNATNPVKFVVQSLHSFSPQHQMVTFGGTSKSDSSQGRTERSKKSAGEEDTTKKTSPAKSASARPQAADYENANVVVEKHDIHQEQPASEPHVTEEKVEATISTEGTPAKEATPSSVESVAHSTSEHEHETTPEAPEAPQTSGAYEEALQSEQKAEKVQSSERTPSPIKLAPKNDENREAERAKIERGSAAYLTRLPDDPEEEDRFFYTKNKIARKYGELPGDALLLRLEKVPPGGLGLSLAGNRDRDKMSVFVVAIRSTCPLPIKVGDELLEVNGKVLLGLSHLNASAKIRECCEEGKLELLLLRRFDALNEMAIRPEPKLSRSRTSPVCAESGTVDTTYIPGKRQTSTEPAEPSPPSVGGFILVIMSICVVYLQSLPKKGLEL</sequence>
<name>A0A0B2UVH9_TOXCA</name>
<dbReference type="PROSITE" id="PS50106">
    <property type="entry name" value="PDZ"/>
    <property type="match status" value="3"/>
</dbReference>
<evidence type="ECO:0000256" key="1">
    <source>
        <dbReference type="SAM" id="MobiDB-lite"/>
    </source>
</evidence>
<accession>A0A0B2UVH9</accession>
<dbReference type="PANTHER" id="PTHR19964:SF93">
    <property type="entry name" value="INACTIVATION-NO-AFTER-POTENTIAL D PROTEIN"/>
    <property type="match status" value="1"/>
</dbReference>
<dbReference type="InterPro" id="IPR001478">
    <property type="entry name" value="PDZ"/>
</dbReference>
<feature type="region of interest" description="Disordered" evidence="1">
    <location>
        <begin position="916"/>
        <end position="953"/>
    </location>
</feature>
<dbReference type="SMART" id="SM00228">
    <property type="entry name" value="PDZ"/>
    <property type="match status" value="3"/>
</dbReference>
<proteinExistence type="predicted"/>
<feature type="region of interest" description="Disordered" evidence="1">
    <location>
        <begin position="187"/>
        <end position="313"/>
    </location>
</feature>
<keyword evidence="4" id="KW-1185">Reference proteome</keyword>
<feature type="region of interest" description="Disordered" evidence="1">
    <location>
        <begin position="434"/>
        <end position="483"/>
    </location>
</feature>
<organism evidence="3 4">
    <name type="scientific">Toxocara canis</name>
    <name type="common">Canine roundworm</name>
    <dbReference type="NCBI Taxonomy" id="6265"/>
    <lineage>
        <taxon>Eukaryota</taxon>
        <taxon>Metazoa</taxon>
        <taxon>Ecdysozoa</taxon>
        <taxon>Nematoda</taxon>
        <taxon>Chromadorea</taxon>
        <taxon>Rhabditida</taxon>
        <taxon>Spirurina</taxon>
        <taxon>Ascaridomorpha</taxon>
        <taxon>Ascaridoidea</taxon>
        <taxon>Toxocaridae</taxon>
        <taxon>Toxocara</taxon>
    </lineage>
</organism>
<feature type="compositionally biased region" description="Basic and acidic residues" evidence="1">
    <location>
        <begin position="215"/>
        <end position="228"/>
    </location>
</feature>
<dbReference type="SUPFAM" id="SSF50156">
    <property type="entry name" value="PDZ domain-like"/>
    <property type="match status" value="3"/>
</dbReference>
<feature type="compositionally biased region" description="Polar residues" evidence="1">
    <location>
        <begin position="101"/>
        <end position="122"/>
    </location>
</feature>
<dbReference type="InterPro" id="IPR036034">
    <property type="entry name" value="PDZ_sf"/>
</dbReference>
<protein>
    <submittedName>
        <fullName evidence="3">Multiple PDZ domain protein</fullName>
    </submittedName>
</protein>
<feature type="compositionally biased region" description="Polar residues" evidence="1">
    <location>
        <begin position="617"/>
        <end position="633"/>
    </location>
</feature>
<feature type="region of interest" description="Disordered" evidence="1">
    <location>
        <begin position="83"/>
        <end position="123"/>
    </location>
</feature>
<dbReference type="Gene3D" id="2.30.42.10">
    <property type="match status" value="3"/>
</dbReference>
<evidence type="ECO:0000259" key="2">
    <source>
        <dbReference type="PROSITE" id="PS50106"/>
    </source>
</evidence>
<dbReference type="OrthoDB" id="438726at2759"/>
<feature type="compositionally biased region" description="Basic and acidic residues" evidence="1">
    <location>
        <begin position="187"/>
        <end position="204"/>
    </location>
</feature>
<feature type="compositionally biased region" description="Basic and acidic residues" evidence="1">
    <location>
        <begin position="458"/>
        <end position="477"/>
    </location>
</feature>